<evidence type="ECO:0000259" key="2">
    <source>
        <dbReference type="PROSITE" id="PS50011"/>
    </source>
</evidence>
<dbReference type="InterPro" id="IPR000719">
    <property type="entry name" value="Prot_kinase_dom"/>
</dbReference>
<dbReference type="Gene3D" id="1.10.510.10">
    <property type="entry name" value="Transferase(Phosphotransferase) domain 1"/>
    <property type="match status" value="2"/>
</dbReference>
<dbReference type="PROSITE" id="PS50011">
    <property type="entry name" value="PROTEIN_KINASE_DOM"/>
    <property type="match status" value="2"/>
</dbReference>
<dbReference type="EMBL" id="MLAK01001269">
    <property type="protein sequence ID" value="OHS95051.1"/>
    <property type="molecule type" value="Genomic_DNA"/>
</dbReference>
<feature type="domain" description="Protein kinase" evidence="2">
    <location>
        <begin position="1125"/>
        <end position="1391"/>
    </location>
</feature>
<evidence type="ECO:0000313" key="4">
    <source>
        <dbReference type="Proteomes" id="UP000179807"/>
    </source>
</evidence>
<dbReference type="GeneID" id="94846950"/>
<keyword evidence="4" id="KW-1185">Reference proteome</keyword>
<sequence>MNNFGRMLEEGSGVEMSESLAAEYYRKAAETGNSDGMLNYASMLLDGRGVDEDITKAASFFKRAADLGNTYGMVSYGSMLEKGRGVPKNEAEAAKYYQMAANGGEPIGMASYGIMLASGRGVPKDEVAATKYYKMAADLGNTTGLYNYAIMLRDGRGIEEDQKLATKYFKQLADDGEVDGMVYYGMQLEKGRGVEKNDELAAEYYKKAANTGSSRGMTLYGIMVRDGKGVYQSNTDALNYFKMAAEKKYPEGMFNYACMLKDGIGCPKNIELAIRYFQAAANMGHSGAMAKYGQCLKEGDGVTQDTKAAIQYLKLSSDANNADGMFRYAQLLQDGENVEQDYVEAMNLYKKSASIGNSSSMNAIGVMYENGLGVDKSNEKAVHFYKMASDAGNSDGMVNYGTMLEEGRGVEANEEEALKLYKKAADLGNRDAMLNYAGLIEERGNEEESAKHYKMSADNGDIDCMEIYASMLEEGRGVPINLSEASHYRKMIDEIKNTKSKSPSHHNEGINLSPNSNISPCSTNSSFFVARVSDSNFTINLDDYHVLSTISRCDQYDTFLIQDKHSRIKYCAKVLNYQCETQNEQKEFKKIISTFFKVNHYAINKLLGFSLTDFHHHQLPTIVSDYIQFSSLEKVLFQCRMNINFIDFTYTYKMISIYGISTALETMHQNQIIHGDLRPYNILYDHNYRPKIIDAGLNLLLKKFRHSTNNFNENKYVYYIPPEILRNENTEFSAKSDVYAFGFLLFEILTYKKPFDDFPSTDEIISKILEGKRPEIPISISENYRELISNCWSDDLSIRPSFEQISAMLRAPEYLLNGTDEASFNEYIKMVSPMAERKSLLPDYMQFSLTHFNKECVRSADNSDGDACLFVGQSLIEGTNGFDNSPEAGLKYLQAGINVKHPGCYLYLGSLYYDGNIPEYFQLNQEKGLKLIKEAVSFGYDLAMLKLGEIYQANEEDLALIYYKMAAGKGNTDAMVKCGEIFESHDNFEEAFNLYQKAADSGNSKGMLFYGSLLEEGKGCQQNEAEAAKFYQKAAEKGEVDAMENLALMYEEGRGVEKDINKSHIYKSMADKANGVSDNYGISNKFTNSSINSSFIIQKLPNNSGSATVPIENENVLSLDYYLVVDDSYEDNTGPSGKLVLIEDKLSGKKLAAKVLNINVEESQISLGIFDKDIEPLFKVRHLTLAPLKGFSYKDFCKNWIPTIVREYSEGEPLSQIIQNNKERLNPTAILKTLNGTATAIHTLHSCNILHCNIRDTNIIINKDDEPIVVDYGLCSLWDQYSPIDDISKSFPIYNMAPELLKSQIVTYTQASDVYAFGSLIYEIFTKQIPFQGVDSDTVRSHILKSEFPTFPENFPSSFKQLILRCWNANPESRPTMGDIAFELRTLELYLIEGIDVHAYEEYKDKLLNANRKSGIPKFLQSPKLTSGLSKFNSPLQFSLPDRIKNADNGDVDSILYVAKKYIEGGEGFEKDPRKAVHYLEMGLNMKDSEIIYYYGTILETGVLGIPENKIRSNELFNLAASLGNSKAQIKIEQNRSLEIQKITMSDEEAVKKYKADADAGDSQAMVNYGIMLESGRGVEQNEEEAVKYYQQAAIMNNFGGMVNLGAMLEDGRGISQNL</sequence>
<comment type="similarity">
    <text evidence="1">Belongs to the sel-1 family.</text>
</comment>
<dbReference type="OrthoDB" id="206966at2759"/>
<organism evidence="3 4">
    <name type="scientific">Tritrichomonas foetus</name>
    <dbReference type="NCBI Taxonomy" id="1144522"/>
    <lineage>
        <taxon>Eukaryota</taxon>
        <taxon>Metamonada</taxon>
        <taxon>Parabasalia</taxon>
        <taxon>Tritrichomonadida</taxon>
        <taxon>Tritrichomonadidae</taxon>
        <taxon>Tritrichomonas</taxon>
    </lineage>
</organism>
<dbReference type="SUPFAM" id="SSF81901">
    <property type="entry name" value="HCP-like"/>
    <property type="match status" value="6"/>
</dbReference>
<dbReference type="InterPro" id="IPR011009">
    <property type="entry name" value="Kinase-like_dom_sf"/>
</dbReference>
<dbReference type="Pfam" id="PF08238">
    <property type="entry name" value="Sel1"/>
    <property type="match status" value="21"/>
</dbReference>
<dbReference type="PANTHER" id="PTHR11102:SF160">
    <property type="entry name" value="ERAD-ASSOCIATED E3 UBIQUITIN-PROTEIN LIGASE COMPONENT HRD3"/>
    <property type="match status" value="1"/>
</dbReference>
<dbReference type="InterPro" id="IPR050767">
    <property type="entry name" value="Sel1_AlgK"/>
</dbReference>
<evidence type="ECO:0000256" key="1">
    <source>
        <dbReference type="ARBA" id="ARBA00038101"/>
    </source>
</evidence>
<dbReference type="InterPro" id="IPR008266">
    <property type="entry name" value="Tyr_kinase_AS"/>
</dbReference>
<dbReference type="GO" id="GO:0004672">
    <property type="term" value="F:protein kinase activity"/>
    <property type="evidence" value="ECO:0007669"/>
    <property type="project" value="InterPro"/>
</dbReference>
<proteinExistence type="inferred from homology"/>
<dbReference type="InterPro" id="IPR006597">
    <property type="entry name" value="Sel1-like"/>
</dbReference>
<dbReference type="PROSITE" id="PS00109">
    <property type="entry name" value="PROTEIN_KINASE_TYR"/>
    <property type="match status" value="1"/>
</dbReference>
<name>A0A1J4JBM0_9EUKA</name>
<feature type="domain" description="Protein kinase" evidence="2">
    <location>
        <begin position="544"/>
        <end position="815"/>
    </location>
</feature>
<dbReference type="PANTHER" id="PTHR11102">
    <property type="entry name" value="SEL-1-LIKE PROTEIN"/>
    <property type="match status" value="1"/>
</dbReference>
<dbReference type="VEuPathDB" id="TrichDB:TRFO_38764"/>
<dbReference type="InterPro" id="IPR011990">
    <property type="entry name" value="TPR-like_helical_dom_sf"/>
</dbReference>
<dbReference type="InterPro" id="IPR001245">
    <property type="entry name" value="Ser-Thr/Tyr_kinase_cat_dom"/>
</dbReference>
<dbReference type="SUPFAM" id="SSF56112">
    <property type="entry name" value="Protein kinase-like (PK-like)"/>
    <property type="match status" value="2"/>
</dbReference>
<accession>A0A1J4JBM0</accession>
<dbReference type="GO" id="GO:0005524">
    <property type="term" value="F:ATP binding"/>
    <property type="evidence" value="ECO:0007669"/>
    <property type="project" value="InterPro"/>
</dbReference>
<evidence type="ECO:0000313" key="3">
    <source>
        <dbReference type="EMBL" id="OHS95051.1"/>
    </source>
</evidence>
<dbReference type="RefSeq" id="XP_068348188.1">
    <property type="nucleotide sequence ID" value="XM_068512246.1"/>
</dbReference>
<gene>
    <name evidence="3" type="ORF">TRFO_38764</name>
</gene>
<protein>
    <recommendedName>
        <fullName evidence="2">Protein kinase domain-containing protein</fullName>
    </recommendedName>
</protein>
<dbReference type="SMART" id="SM00671">
    <property type="entry name" value="SEL1"/>
    <property type="match status" value="23"/>
</dbReference>
<dbReference type="Proteomes" id="UP000179807">
    <property type="component" value="Unassembled WGS sequence"/>
</dbReference>
<comment type="caution">
    <text evidence="3">The sequence shown here is derived from an EMBL/GenBank/DDBJ whole genome shotgun (WGS) entry which is preliminary data.</text>
</comment>
<dbReference type="Pfam" id="PF07714">
    <property type="entry name" value="PK_Tyr_Ser-Thr"/>
    <property type="match status" value="2"/>
</dbReference>
<dbReference type="Gene3D" id="1.25.40.10">
    <property type="entry name" value="Tetratricopeptide repeat domain"/>
    <property type="match status" value="6"/>
</dbReference>
<reference evidence="3" key="1">
    <citation type="submission" date="2016-10" db="EMBL/GenBank/DDBJ databases">
        <authorList>
            <person name="Benchimol M."/>
            <person name="Almeida L.G."/>
            <person name="Vasconcelos A.T."/>
            <person name="Perreira-Neves A."/>
            <person name="Rosa I.A."/>
            <person name="Tasca T."/>
            <person name="Bogo M.R."/>
            <person name="de Souza W."/>
        </authorList>
    </citation>
    <scope>NUCLEOTIDE SEQUENCE [LARGE SCALE GENOMIC DNA]</scope>
    <source>
        <strain evidence="3">K</strain>
    </source>
</reference>